<feature type="chain" id="PRO_5011528945" evidence="1">
    <location>
        <begin position="24"/>
        <end position="450"/>
    </location>
</feature>
<dbReference type="STRING" id="641691.SAMN05421636_11224"/>
<evidence type="ECO:0000256" key="1">
    <source>
        <dbReference type="SAM" id="SignalP"/>
    </source>
</evidence>
<feature type="signal peptide" evidence="1">
    <location>
        <begin position="1"/>
        <end position="23"/>
    </location>
</feature>
<gene>
    <name evidence="2" type="ORF">SAMN05421636_11224</name>
</gene>
<keyword evidence="3" id="KW-1185">Reference proteome</keyword>
<dbReference type="SUPFAM" id="SSF48317">
    <property type="entry name" value="Acid phosphatase/Vanadium-dependent haloperoxidase"/>
    <property type="match status" value="1"/>
</dbReference>
<dbReference type="InterPro" id="IPR036938">
    <property type="entry name" value="PAP2/HPO_sf"/>
</dbReference>
<sequence length="450" mass="50249">MQRNILRYLVLFGLLVFIGSCTKDNDDVINVVDQKNTSDFDAQVVTEWYDLIKTLTIETVGYTPPVAARAFGYTSVALYEAVVPGMPDKVSLSGKLTDLNLETQLETDKIYHWPTVANAVLAKMTGYFYANTTENRLTAIAALEEKFNTEFLKENGAEVHEISVKLGQDVADKILAWSETDGGKDAQFTNFPKEYAPPSGEQYWVPTAPGFQSALQPYWGSNRPFLKANFEGDALPPPPPPFSVEENSVCYQRALEVYDVVNALTPEQLKIAQFWSDDPVTTATPPGHSISILNQLIKENNTNLDIAAEAFAKLGIGISDAFISCWKVKYQTNYIRPITYINKYIDPSWMPVLNTPPFPEYTSGHSVQSGALAEIMTDFFGDNYQFTDHTHENRTDMDGTPRNFDSFYALAEEAALSRLYGGIHFEESINLGLEQGYQIGRNVNALNLDK</sequence>
<accession>A0A1G7IGY1</accession>
<dbReference type="AlphaFoldDB" id="A0A1G7IGY1"/>
<reference evidence="2 3" key="1">
    <citation type="submission" date="2016-10" db="EMBL/GenBank/DDBJ databases">
        <authorList>
            <person name="de Groot N.N."/>
        </authorList>
    </citation>
    <scope>NUCLEOTIDE SEQUENCE [LARGE SCALE GENOMIC DNA]</scope>
    <source>
        <strain evidence="2 3">DSM 23421</strain>
    </source>
</reference>
<name>A0A1G7IGY1_9FLAO</name>
<evidence type="ECO:0000313" key="2">
    <source>
        <dbReference type="EMBL" id="SDF11903.1"/>
    </source>
</evidence>
<dbReference type="RefSeq" id="WP_091873839.1">
    <property type="nucleotide sequence ID" value="NZ_FNAO01000012.1"/>
</dbReference>
<evidence type="ECO:0000313" key="3">
    <source>
        <dbReference type="Proteomes" id="UP000199109"/>
    </source>
</evidence>
<dbReference type="PANTHER" id="PTHR34599">
    <property type="entry name" value="PEROXIDASE-RELATED"/>
    <property type="match status" value="1"/>
</dbReference>
<dbReference type="EMBL" id="FNAO01000012">
    <property type="protein sequence ID" value="SDF11903.1"/>
    <property type="molecule type" value="Genomic_DNA"/>
</dbReference>
<dbReference type="PANTHER" id="PTHR34599:SF1">
    <property type="entry name" value="PHOSPHATIDIC ACID PHOSPHATASE TYPE 2_HALOPEROXIDASE DOMAIN-CONTAINING PROTEIN"/>
    <property type="match status" value="1"/>
</dbReference>
<dbReference type="InterPro" id="IPR052559">
    <property type="entry name" value="V-haloperoxidase"/>
</dbReference>
<organism evidence="2 3">
    <name type="scientific">Pricia antarctica</name>
    <dbReference type="NCBI Taxonomy" id="641691"/>
    <lineage>
        <taxon>Bacteria</taxon>
        <taxon>Pseudomonadati</taxon>
        <taxon>Bacteroidota</taxon>
        <taxon>Flavobacteriia</taxon>
        <taxon>Flavobacteriales</taxon>
        <taxon>Flavobacteriaceae</taxon>
        <taxon>Pricia</taxon>
    </lineage>
</organism>
<proteinExistence type="predicted"/>
<dbReference type="PROSITE" id="PS51257">
    <property type="entry name" value="PROKAR_LIPOPROTEIN"/>
    <property type="match status" value="1"/>
</dbReference>
<dbReference type="OrthoDB" id="9780455at2"/>
<dbReference type="Gene3D" id="1.10.606.20">
    <property type="match status" value="1"/>
</dbReference>
<protein>
    <submittedName>
        <fullName evidence="2">PAP2 superfamily protein</fullName>
    </submittedName>
</protein>
<dbReference type="CDD" id="cd03398">
    <property type="entry name" value="PAP2_haloperoxidase"/>
    <property type="match status" value="1"/>
</dbReference>
<dbReference type="Proteomes" id="UP000199109">
    <property type="component" value="Unassembled WGS sequence"/>
</dbReference>
<keyword evidence="1" id="KW-0732">Signal</keyword>